<feature type="domain" description="Receptor L-domain" evidence="2">
    <location>
        <begin position="208"/>
        <end position="287"/>
    </location>
</feature>
<evidence type="ECO:0000313" key="4">
    <source>
        <dbReference type="Proteomes" id="UP000008281"/>
    </source>
</evidence>
<feature type="chain" id="PRO_5003178460" description="Receptor L-domain domain-containing protein" evidence="1">
    <location>
        <begin position="21"/>
        <end position="523"/>
    </location>
</feature>
<name>E3NEI7_CAERE</name>
<keyword evidence="4" id="KW-1185">Reference proteome</keyword>
<dbReference type="EMBL" id="DS268622">
    <property type="protein sequence ID" value="EFO94646.1"/>
    <property type="molecule type" value="Genomic_DNA"/>
</dbReference>
<dbReference type="PANTHER" id="PTHR21662">
    <property type="entry name" value="RECEPTOR PROTEIN-TYROSINE KINASE"/>
    <property type="match status" value="1"/>
</dbReference>
<dbReference type="Gene3D" id="3.80.20.20">
    <property type="entry name" value="Receptor L-domain"/>
    <property type="match status" value="3"/>
</dbReference>
<dbReference type="InParanoid" id="E3NEI7"/>
<dbReference type="Proteomes" id="UP000008281">
    <property type="component" value="Unassembled WGS sequence"/>
</dbReference>
<evidence type="ECO:0000259" key="2">
    <source>
        <dbReference type="Pfam" id="PF01030"/>
    </source>
</evidence>
<dbReference type="PANTHER" id="PTHR21662:SF14">
    <property type="entry name" value="INSULIN_EGF-RECEPTOR L DOMAIN PROTEIN-RELATED"/>
    <property type="match status" value="1"/>
</dbReference>
<feature type="domain" description="Receptor L-domain" evidence="2">
    <location>
        <begin position="355"/>
        <end position="459"/>
    </location>
</feature>
<dbReference type="InterPro" id="IPR053079">
    <property type="entry name" value="SPS2_domain"/>
</dbReference>
<feature type="signal peptide" evidence="1">
    <location>
        <begin position="1"/>
        <end position="20"/>
    </location>
</feature>
<dbReference type="InterPro" id="IPR036941">
    <property type="entry name" value="Rcpt_L-dom_sf"/>
</dbReference>
<dbReference type="InterPro" id="IPR000494">
    <property type="entry name" value="Rcpt_L-dom"/>
</dbReference>
<dbReference type="AlphaFoldDB" id="E3NEI7"/>
<dbReference type="OrthoDB" id="5868504at2759"/>
<proteinExistence type="predicted"/>
<gene>
    <name evidence="3" type="ORF">CRE_07821</name>
</gene>
<protein>
    <recommendedName>
        <fullName evidence="2">Receptor L-domain domain-containing protein</fullName>
    </recommendedName>
</protein>
<sequence>MVLWLCFWFVSAHLITTCSGKLDPDIQKVLDTYKELPECVFNFTQINSKTIKHLPKTCYKIYGVLKFNEKTDLSFAQLKEAFQNFTRIVGGIHFNNTNLTSLSIFTPSPKKGFFELYCGAYGFYVENNKYLRDGNLIANTRMFPYPGLNEDVDSCNVTVRNNPKLNMENLCDQEELAPWTDTQTVGNKKDCGCEGNKPSKSSLQSYQNCTSTFNGLKLIGRNVDPPNFQNIQFIRGNVDIQNSNIYNLSFLQNWDRWKVRANKTRVLNIQDCLQMTRFMMPVSKIKIENMIENGTLLANIEFVHPNFCVTVEEMIHLFELDIVFENIHAKFCEEMGDVGKLVVCMFTSMKDLPDNCDGILGNLKIESGDEEHFPKLRDLQYLFGSLVINNTQLKDLNELNNLQYIAALFGEFGRISDFSDEFDSTPVVQIIGNKELKHVTIPSLRSVTARDFNAKIENNHPDSRKIEEDGTCKLVGKFGLDERWYENTVWINDYECDEWIEYVDSGTRGTIVIFVTLMVLGNV</sequence>
<evidence type="ECO:0000313" key="3">
    <source>
        <dbReference type="EMBL" id="EFO94646.1"/>
    </source>
</evidence>
<accession>E3NEI7</accession>
<reference evidence="3" key="1">
    <citation type="submission" date="2007-07" db="EMBL/GenBank/DDBJ databases">
        <title>PCAP assembly of the Caenorhabditis remanei genome.</title>
        <authorList>
            <consortium name="The Caenorhabditis remanei Sequencing Consortium"/>
            <person name="Wilson R.K."/>
        </authorList>
    </citation>
    <scope>NUCLEOTIDE SEQUENCE [LARGE SCALE GENOMIC DNA]</scope>
    <source>
        <strain evidence="3">PB4641</strain>
    </source>
</reference>
<evidence type="ECO:0000256" key="1">
    <source>
        <dbReference type="SAM" id="SignalP"/>
    </source>
</evidence>
<dbReference type="Pfam" id="PF01030">
    <property type="entry name" value="Recep_L_domain"/>
    <property type="match status" value="2"/>
</dbReference>
<dbReference type="OMA" id="HVICHFE"/>
<dbReference type="eggNOG" id="ENOG502TJFP">
    <property type="taxonomic scope" value="Eukaryota"/>
</dbReference>
<keyword evidence="1" id="KW-0732">Signal</keyword>
<organism evidence="4">
    <name type="scientific">Caenorhabditis remanei</name>
    <name type="common">Caenorhabditis vulgaris</name>
    <dbReference type="NCBI Taxonomy" id="31234"/>
    <lineage>
        <taxon>Eukaryota</taxon>
        <taxon>Metazoa</taxon>
        <taxon>Ecdysozoa</taxon>
        <taxon>Nematoda</taxon>
        <taxon>Chromadorea</taxon>
        <taxon>Rhabditida</taxon>
        <taxon>Rhabditina</taxon>
        <taxon>Rhabditomorpha</taxon>
        <taxon>Rhabditoidea</taxon>
        <taxon>Rhabditidae</taxon>
        <taxon>Peloderinae</taxon>
        <taxon>Caenorhabditis</taxon>
    </lineage>
</organism>
<dbReference type="HOGENOM" id="CLU_028064_2_0_1"/>
<dbReference type="SUPFAM" id="SSF52058">
    <property type="entry name" value="L domain-like"/>
    <property type="match status" value="3"/>
</dbReference>